<dbReference type="SUPFAM" id="SSF49599">
    <property type="entry name" value="TRAF domain-like"/>
    <property type="match status" value="1"/>
</dbReference>
<dbReference type="Pfam" id="PF00651">
    <property type="entry name" value="BTB"/>
    <property type="match status" value="1"/>
</dbReference>
<dbReference type="Proteomes" id="UP000006038">
    <property type="component" value="Unassembled WGS sequence"/>
</dbReference>
<proteinExistence type="inferred from homology"/>
<comment type="similarity">
    <text evidence="2">Belongs to the Tdpoz family.</text>
</comment>
<evidence type="ECO:0008006" key="7">
    <source>
        <dbReference type="Google" id="ProtNLM"/>
    </source>
</evidence>
<dbReference type="Pfam" id="PF24570">
    <property type="entry name" value="BACK_BPM_SPOP"/>
    <property type="match status" value="1"/>
</dbReference>
<dbReference type="Gene3D" id="3.30.710.10">
    <property type="entry name" value="Potassium Channel Kv1.1, Chain A"/>
    <property type="match status" value="1"/>
</dbReference>
<dbReference type="GeneID" id="102699935"/>
<dbReference type="InterPro" id="IPR056423">
    <property type="entry name" value="BACK_BPM_SPOP"/>
</dbReference>
<dbReference type="OrthoDB" id="585504at2759"/>
<dbReference type="InterPro" id="IPR045005">
    <property type="entry name" value="BPM1-6"/>
</dbReference>
<dbReference type="PANTHER" id="PTHR26379:SF511">
    <property type="entry name" value="OS02G0311150 PROTEIN"/>
    <property type="match status" value="1"/>
</dbReference>
<dbReference type="KEGG" id="obr:102699935"/>
<reference evidence="5" key="1">
    <citation type="submission" date="2013-04" db="UniProtKB">
        <authorList>
            <consortium name="EnsemblPlants"/>
        </authorList>
    </citation>
    <scope>IDENTIFICATION</scope>
</reference>
<dbReference type="Gene3D" id="2.60.210.10">
    <property type="entry name" value="Apoptosis, Tumor Necrosis Factor Receptor Associated Protein 2, Chain A"/>
    <property type="match status" value="1"/>
</dbReference>
<dbReference type="InterPro" id="IPR008974">
    <property type="entry name" value="TRAF-like"/>
</dbReference>
<sequence length="382" mass="42545">MTTGDCTTFSAIIAEAMSGSHVIKIAGYSRMKALVSNGESLTSIPFSAAGHTWVVRFYPNGDSAESQDYLSFYLILDSANSYDVKAVFSLELLEHSKNGRPAAPASYSFTTDLRTFSYKGSLWGYNKFIHQTALEEEPSPHLRDDSFSIRCGIKVFKEIYSTETQGGDRKRFMEVPPSNLRQNLGSLLENMDDGSADVVFEVGEERFSAHRCVLAARSSVFRAELLGAMKENAHRQIQIDDIEPSVFRSLLRFIYTDSLDGMAREEEEAGEEEDLVMAQHLLVAADRYNVERLKLMCEERLCESMGSAMVATSLALAEQHGCHGLKEACLEFLASPSNLLEMMASDGYEHLRISCPSVLRELIARFQTLDMKATREITLGLS</sequence>
<dbReference type="Pfam" id="PF22486">
    <property type="entry name" value="MATH_2"/>
    <property type="match status" value="1"/>
</dbReference>
<dbReference type="GO" id="GO:0016567">
    <property type="term" value="P:protein ubiquitination"/>
    <property type="evidence" value="ECO:0007669"/>
    <property type="project" value="InterPro"/>
</dbReference>
<feature type="domain" description="BTB" evidence="3">
    <location>
        <begin position="196"/>
        <end position="263"/>
    </location>
</feature>
<dbReference type="EnsemblPlants" id="OB02G22100.1">
    <property type="protein sequence ID" value="OB02G22100.1"/>
    <property type="gene ID" value="OB02G22100"/>
</dbReference>
<dbReference type="eggNOG" id="KOG1987">
    <property type="taxonomic scope" value="Eukaryota"/>
</dbReference>
<dbReference type="AlphaFoldDB" id="J3LC43"/>
<evidence type="ECO:0000313" key="6">
    <source>
        <dbReference type="Proteomes" id="UP000006038"/>
    </source>
</evidence>
<dbReference type="CDD" id="cd00121">
    <property type="entry name" value="MATH"/>
    <property type="match status" value="1"/>
</dbReference>
<dbReference type="InterPro" id="IPR011333">
    <property type="entry name" value="SKP1/BTB/POZ_sf"/>
</dbReference>
<dbReference type="HOGENOM" id="CLU_004253_2_0_1"/>
<dbReference type="CDD" id="cd18280">
    <property type="entry name" value="BTB_POZ_BPM_plant"/>
    <property type="match status" value="1"/>
</dbReference>
<gene>
    <name evidence="5" type="primary">LOC102699935</name>
</gene>
<dbReference type="OMA" id="ETHANEF"/>
<comment type="pathway">
    <text evidence="1">Protein modification; protein ubiquitination.</text>
</comment>
<evidence type="ECO:0000259" key="3">
    <source>
        <dbReference type="PROSITE" id="PS50097"/>
    </source>
</evidence>
<dbReference type="SUPFAM" id="SSF54695">
    <property type="entry name" value="POZ domain"/>
    <property type="match status" value="1"/>
</dbReference>
<name>J3LC43_ORYBR</name>
<dbReference type="Gene3D" id="1.25.40.420">
    <property type="match status" value="1"/>
</dbReference>
<accession>J3LC43</accession>
<dbReference type="PANTHER" id="PTHR26379">
    <property type="entry name" value="BTB/POZ AND MATH DOMAIN-CONTAINING PROTEIN 1"/>
    <property type="match status" value="1"/>
</dbReference>
<evidence type="ECO:0000256" key="2">
    <source>
        <dbReference type="ARBA" id="ARBA00010846"/>
    </source>
</evidence>
<evidence type="ECO:0000259" key="4">
    <source>
        <dbReference type="PROSITE" id="PS50144"/>
    </source>
</evidence>
<dbReference type="InterPro" id="IPR002083">
    <property type="entry name" value="MATH/TRAF_dom"/>
</dbReference>
<protein>
    <recommendedName>
        <fullName evidence="7">BTB domain-containing protein</fullName>
    </recommendedName>
</protein>
<dbReference type="Gramene" id="OB02G22100.1">
    <property type="protein sequence ID" value="OB02G22100.1"/>
    <property type="gene ID" value="OB02G22100"/>
</dbReference>
<evidence type="ECO:0000313" key="5">
    <source>
        <dbReference type="EnsemblPlants" id="OB02G22100.1"/>
    </source>
</evidence>
<dbReference type="RefSeq" id="XP_006648570.1">
    <property type="nucleotide sequence ID" value="XM_006648507.1"/>
</dbReference>
<evidence type="ECO:0000256" key="1">
    <source>
        <dbReference type="ARBA" id="ARBA00004906"/>
    </source>
</evidence>
<feature type="domain" description="MATH" evidence="4">
    <location>
        <begin position="18"/>
        <end position="153"/>
    </location>
</feature>
<dbReference type="SMART" id="SM00225">
    <property type="entry name" value="BTB"/>
    <property type="match status" value="1"/>
</dbReference>
<dbReference type="PROSITE" id="PS50144">
    <property type="entry name" value="MATH"/>
    <property type="match status" value="1"/>
</dbReference>
<keyword evidence="6" id="KW-1185">Reference proteome</keyword>
<organism evidence="5">
    <name type="scientific">Oryza brachyantha</name>
    <name type="common">malo sina</name>
    <dbReference type="NCBI Taxonomy" id="4533"/>
    <lineage>
        <taxon>Eukaryota</taxon>
        <taxon>Viridiplantae</taxon>
        <taxon>Streptophyta</taxon>
        <taxon>Embryophyta</taxon>
        <taxon>Tracheophyta</taxon>
        <taxon>Spermatophyta</taxon>
        <taxon>Magnoliopsida</taxon>
        <taxon>Liliopsida</taxon>
        <taxon>Poales</taxon>
        <taxon>Poaceae</taxon>
        <taxon>BOP clade</taxon>
        <taxon>Oryzoideae</taxon>
        <taxon>Oryzeae</taxon>
        <taxon>Oryzinae</taxon>
        <taxon>Oryza</taxon>
    </lineage>
</organism>
<dbReference type="PROSITE" id="PS50097">
    <property type="entry name" value="BTB"/>
    <property type="match status" value="1"/>
</dbReference>
<dbReference type="InterPro" id="IPR000210">
    <property type="entry name" value="BTB/POZ_dom"/>
</dbReference>